<gene>
    <name evidence="1" type="ORF">KK1_015340</name>
</gene>
<dbReference type="Gramene" id="C.cajan_14906.t">
    <property type="protein sequence ID" value="C.cajan_14906.t.cds1"/>
    <property type="gene ID" value="C.cajan_14906"/>
</dbReference>
<name>A0A151SYQ1_CAJCA</name>
<sequence>MLIGRIRSLHLQSGLPKHFWVEIISTTTYLINQGPQVPLEHEISKARWSRKEIKVSHLKVFSCAAHVHISD</sequence>
<proteinExistence type="predicted"/>
<accession>A0A151SYQ1</accession>
<evidence type="ECO:0000313" key="2">
    <source>
        <dbReference type="Proteomes" id="UP000075243"/>
    </source>
</evidence>
<dbReference type="AlphaFoldDB" id="A0A151SYQ1"/>
<reference evidence="1 2" key="1">
    <citation type="journal article" date="2012" name="Nat. Biotechnol.">
        <title>Draft genome sequence of pigeonpea (Cajanus cajan), an orphan legume crop of resource-poor farmers.</title>
        <authorList>
            <person name="Varshney R.K."/>
            <person name="Chen W."/>
            <person name="Li Y."/>
            <person name="Bharti A.K."/>
            <person name="Saxena R.K."/>
            <person name="Schlueter J.A."/>
            <person name="Donoghue M.T."/>
            <person name="Azam S."/>
            <person name="Fan G."/>
            <person name="Whaley A.M."/>
            <person name="Farmer A.D."/>
            <person name="Sheridan J."/>
            <person name="Iwata A."/>
            <person name="Tuteja R."/>
            <person name="Penmetsa R.V."/>
            <person name="Wu W."/>
            <person name="Upadhyaya H.D."/>
            <person name="Yang S.P."/>
            <person name="Shah T."/>
            <person name="Saxena K.B."/>
            <person name="Michael T."/>
            <person name="McCombie W.R."/>
            <person name="Yang B."/>
            <person name="Zhang G."/>
            <person name="Yang H."/>
            <person name="Wang J."/>
            <person name="Spillane C."/>
            <person name="Cook D.R."/>
            <person name="May G.D."/>
            <person name="Xu X."/>
            <person name="Jackson S.A."/>
        </authorList>
    </citation>
    <scope>NUCLEOTIDE SEQUENCE [LARGE SCALE GENOMIC DNA]</scope>
    <source>
        <strain evidence="2">cv. Asha</strain>
    </source>
</reference>
<protein>
    <submittedName>
        <fullName evidence="1">Retrovirus-related Pol polyprotein from transposon TNT 1-94</fullName>
    </submittedName>
</protein>
<dbReference type="EMBL" id="CM003612">
    <property type="protein sequence ID" value="KYP59898.1"/>
    <property type="molecule type" value="Genomic_DNA"/>
</dbReference>
<dbReference type="Proteomes" id="UP000075243">
    <property type="component" value="Chromosome 10"/>
</dbReference>
<evidence type="ECO:0000313" key="1">
    <source>
        <dbReference type="EMBL" id="KYP59898.1"/>
    </source>
</evidence>
<organism evidence="1 2">
    <name type="scientific">Cajanus cajan</name>
    <name type="common">Pigeon pea</name>
    <name type="synonym">Cajanus indicus</name>
    <dbReference type="NCBI Taxonomy" id="3821"/>
    <lineage>
        <taxon>Eukaryota</taxon>
        <taxon>Viridiplantae</taxon>
        <taxon>Streptophyta</taxon>
        <taxon>Embryophyta</taxon>
        <taxon>Tracheophyta</taxon>
        <taxon>Spermatophyta</taxon>
        <taxon>Magnoliopsida</taxon>
        <taxon>eudicotyledons</taxon>
        <taxon>Gunneridae</taxon>
        <taxon>Pentapetalae</taxon>
        <taxon>rosids</taxon>
        <taxon>fabids</taxon>
        <taxon>Fabales</taxon>
        <taxon>Fabaceae</taxon>
        <taxon>Papilionoideae</taxon>
        <taxon>50 kb inversion clade</taxon>
        <taxon>NPAAA clade</taxon>
        <taxon>indigoferoid/millettioid clade</taxon>
        <taxon>Phaseoleae</taxon>
        <taxon>Cajanus</taxon>
    </lineage>
</organism>
<keyword evidence="2" id="KW-1185">Reference proteome</keyword>